<organism evidence="3 4">
    <name type="scientific">Stieleria varia</name>
    <dbReference type="NCBI Taxonomy" id="2528005"/>
    <lineage>
        <taxon>Bacteria</taxon>
        <taxon>Pseudomonadati</taxon>
        <taxon>Planctomycetota</taxon>
        <taxon>Planctomycetia</taxon>
        <taxon>Pirellulales</taxon>
        <taxon>Pirellulaceae</taxon>
        <taxon>Stieleria</taxon>
    </lineage>
</organism>
<dbReference type="RefSeq" id="WP_231741991.1">
    <property type="nucleotide sequence ID" value="NZ_CP151726.1"/>
</dbReference>
<dbReference type="Pfam" id="PF11845">
    <property type="entry name" value="Tll0287-like"/>
    <property type="match status" value="1"/>
</dbReference>
<name>A0A5C6AZA2_9BACT</name>
<evidence type="ECO:0000313" key="3">
    <source>
        <dbReference type="EMBL" id="TWU04807.1"/>
    </source>
</evidence>
<proteinExistence type="predicted"/>
<accession>A0A5C6AZA2</accession>
<evidence type="ECO:0000256" key="1">
    <source>
        <dbReference type="SAM" id="SignalP"/>
    </source>
</evidence>
<keyword evidence="4" id="KW-1185">Reference proteome</keyword>
<dbReference type="EMBL" id="SJPN01000003">
    <property type="protein sequence ID" value="TWU04807.1"/>
    <property type="molecule type" value="Genomic_DNA"/>
</dbReference>
<keyword evidence="1" id="KW-0732">Signal</keyword>
<comment type="caution">
    <text evidence="3">The sequence shown here is derived from an EMBL/GenBank/DDBJ whole genome shotgun (WGS) entry which is preliminary data.</text>
</comment>
<protein>
    <recommendedName>
        <fullName evidence="2">Tll0287-like domain-containing protein</fullName>
    </recommendedName>
</protein>
<dbReference type="AlphaFoldDB" id="A0A5C6AZA2"/>
<dbReference type="PROSITE" id="PS51257">
    <property type="entry name" value="PROKAR_LIPOPROTEIN"/>
    <property type="match status" value="1"/>
</dbReference>
<evidence type="ECO:0000259" key="2">
    <source>
        <dbReference type="Pfam" id="PF11845"/>
    </source>
</evidence>
<reference evidence="3 4" key="1">
    <citation type="submission" date="2019-02" db="EMBL/GenBank/DDBJ databases">
        <title>Deep-cultivation of Planctomycetes and their phenomic and genomic characterization uncovers novel biology.</title>
        <authorList>
            <person name="Wiegand S."/>
            <person name="Jogler M."/>
            <person name="Boedeker C."/>
            <person name="Pinto D."/>
            <person name="Vollmers J."/>
            <person name="Rivas-Marin E."/>
            <person name="Kohn T."/>
            <person name="Peeters S.H."/>
            <person name="Heuer A."/>
            <person name="Rast P."/>
            <person name="Oberbeckmann S."/>
            <person name="Bunk B."/>
            <person name="Jeske O."/>
            <person name="Meyerdierks A."/>
            <person name="Storesund J.E."/>
            <person name="Kallscheuer N."/>
            <person name="Luecker S."/>
            <person name="Lage O.M."/>
            <person name="Pohl T."/>
            <person name="Merkel B.J."/>
            <person name="Hornburger P."/>
            <person name="Mueller R.-W."/>
            <person name="Bruemmer F."/>
            <person name="Labrenz M."/>
            <person name="Spormann A.M."/>
            <person name="Op Den Camp H."/>
            <person name="Overmann J."/>
            <person name="Amann R."/>
            <person name="Jetten M.S.M."/>
            <person name="Mascher T."/>
            <person name="Medema M.H."/>
            <person name="Devos D.P."/>
            <person name="Kaster A.-K."/>
            <person name="Ovreas L."/>
            <person name="Rohde M."/>
            <person name="Galperin M.Y."/>
            <person name="Jogler C."/>
        </authorList>
    </citation>
    <scope>NUCLEOTIDE SEQUENCE [LARGE SCALE GENOMIC DNA]</scope>
    <source>
        <strain evidence="3 4">Pla52n</strain>
    </source>
</reference>
<gene>
    <name evidence="3" type="ORF">Pla52n_28510</name>
</gene>
<sequence precursor="true">MRILFLNASARFLFCACVLFATGCSSKNNAVTPSLSAENNGQNNAADSSAVIVEGQSPSEASKARMLAAKDALFTKLSGKLMDAMASEGPAAAIAVCQQEAPAIAKTVGEEQGLLIGRTGVRLRNQSNVAPSWAAEMVRDRVDTPTFVTLDNGHSAALLPIKLQAQCLMCHGPQEDILPEIKEQLTRLYPDDQATGFKEGELRGWFWIDLAASNE</sequence>
<feature type="chain" id="PRO_5022767738" description="Tll0287-like domain-containing protein" evidence="1">
    <location>
        <begin position="31"/>
        <end position="215"/>
    </location>
</feature>
<evidence type="ECO:0000313" key="4">
    <source>
        <dbReference type="Proteomes" id="UP000320176"/>
    </source>
</evidence>
<feature type="signal peptide" evidence="1">
    <location>
        <begin position="1"/>
        <end position="30"/>
    </location>
</feature>
<dbReference type="InterPro" id="IPR021796">
    <property type="entry name" value="Tll0287-like_dom"/>
</dbReference>
<feature type="domain" description="Tll0287-like" evidence="2">
    <location>
        <begin position="78"/>
        <end position="208"/>
    </location>
</feature>
<dbReference type="Proteomes" id="UP000320176">
    <property type="component" value="Unassembled WGS sequence"/>
</dbReference>